<gene>
    <name evidence="1" type="ORF">L2E82_35582</name>
</gene>
<dbReference type="Proteomes" id="UP001055811">
    <property type="component" value="Linkage Group LG06"/>
</dbReference>
<reference evidence="2" key="1">
    <citation type="journal article" date="2022" name="Mol. Ecol. Resour.">
        <title>The genomes of chicory, endive, great burdock and yacon provide insights into Asteraceae palaeo-polyploidization history and plant inulin production.</title>
        <authorList>
            <person name="Fan W."/>
            <person name="Wang S."/>
            <person name="Wang H."/>
            <person name="Wang A."/>
            <person name="Jiang F."/>
            <person name="Liu H."/>
            <person name="Zhao H."/>
            <person name="Xu D."/>
            <person name="Zhang Y."/>
        </authorList>
    </citation>
    <scope>NUCLEOTIDE SEQUENCE [LARGE SCALE GENOMIC DNA]</scope>
    <source>
        <strain evidence="2">cv. Punajuju</strain>
    </source>
</reference>
<protein>
    <submittedName>
        <fullName evidence="1">Uncharacterized protein</fullName>
    </submittedName>
</protein>
<reference evidence="1 2" key="2">
    <citation type="journal article" date="2022" name="Mol. Ecol. Resour.">
        <title>The genomes of chicory, endive, great burdock and yacon provide insights into Asteraceae paleo-polyploidization history and plant inulin production.</title>
        <authorList>
            <person name="Fan W."/>
            <person name="Wang S."/>
            <person name="Wang H."/>
            <person name="Wang A."/>
            <person name="Jiang F."/>
            <person name="Liu H."/>
            <person name="Zhao H."/>
            <person name="Xu D."/>
            <person name="Zhang Y."/>
        </authorList>
    </citation>
    <scope>NUCLEOTIDE SEQUENCE [LARGE SCALE GENOMIC DNA]</scope>
    <source>
        <strain evidence="2">cv. Punajuju</strain>
        <tissue evidence="1">Leaves</tissue>
    </source>
</reference>
<name>A0ACB9BP59_CICIN</name>
<sequence length="635" mass="73215">MSPIHCEAAGIFKNKIFEQCSLTLYNKHSTQHHLQHPNFHIHRFIKDHPIRKMALVRNNSSNGREPVLSPRSLTSPRGLTSPRPLSVQPTPEPVRPLANFPPSIWADRFISFSLDNSQLEAYANALEEPKAAVKSLITDTTIDANTKLKLIYSVHRLGLSYLYPDEIDAELNKLFEKIDLQYYEQVDLYTIAVQFQVFRHHGYKISSDVFKKFKDSTTGTFTDDVTKDVKGMLSLYESAHLRLHGEDILDEALAFTEAHLKKIVTTLEGDLARQVNQVLKRPFHTGMPMVEARLYFITHEEDFSSHESVVKLAKVHFNYLQLQQKEELRLVSQWWKDMQFQQSVPYIRDRVPEIYLWILGLYFEPYYSRARIIATKITLFLVVLDDTYDAYATIDEIRSITDAINRWEISAIDQLPEYIKPFYRILLNEYDDLEKEYSKDGRAFSVHASKQAFQEIARGYLEEAEWLHNGYVATFPEYMKNGLITSAYNVISKSALVGMGAIADEEALAWYETHPKILKASELISRLQDDVMTFQFERKRGQSATGVDAYIKEYNVSEEVAIKELMKMIENAWKDINEGCLKPTEVSVALLTPILNLARMIDVVYKFDDGFTFPGKTLKDYITLLFVSPPPSLEN</sequence>
<accession>A0ACB9BP59</accession>
<evidence type="ECO:0000313" key="2">
    <source>
        <dbReference type="Proteomes" id="UP001055811"/>
    </source>
</evidence>
<comment type="caution">
    <text evidence="1">The sequence shown here is derived from an EMBL/GenBank/DDBJ whole genome shotgun (WGS) entry which is preliminary data.</text>
</comment>
<dbReference type="EMBL" id="CM042014">
    <property type="protein sequence ID" value="KAI3723823.1"/>
    <property type="molecule type" value="Genomic_DNA"/>
</dbReference>
<organism evidence="1 2">
    <name type="scientific">Cichorium intybus</name>
    <name type="common">Chicory</name>
    <dbReference type="NCBI Taxonomy" id="13427"/>
    <lineage>
        <taxon>Eukaryota</taxon>
        <taxon>Viridiplantae</taxon>
        <taxon>Streptophyta</taxon>
        <taxon>Embryophyta</taxon>
        <taxon>Tracheophyta</taxon>
        <taxon>Spermatophyta</taxon>
        <taxon>Magnoliopsida</taxon>
        <taxon>eudicotyledons</taxon>
        <taxon>Gunneridae</taxon>
        <taxon>Pentapetalae</taxon>
        <taxon>asterids</taxon>
        <taxon>campanulids</taxon>
        <taxon>Asterales</taxon>
        <taxon>Asteraceae</taxon>
        <taxon>Cichorioideae</taxon>
        <taxon>Cichorieae</taxon>
        <taxon>Cichoriinae</taxon>
        <taxon>Cichorium</taxon>
    </lineage>
</organism>
<evidence type="ECO:0000313" key="1">
    <source>
        <dbReference type="EMBL" id="KAI3723823.1"/>
    </source>
</evidence>
<keyword evidence="2" id="KW-1185">Reference proteome</keyword>
<proteinExistence type="predicted"/>